<dbReference type="GO" id="GO:0005524">
    <property type="term" value="F:ATP binding"/>
    <property type="evidence" value="ECO:0007669"/>
    <property type="project" value="UniProtKB-KW"/>
</dbReference>
<dbReference type="InterPro" id="IPR011545">
    <property type="entry name" value="DEAD/DEAH_box_helicase_dom"/>
</dbReference>
<comment type="catalytic activity">
    <reaction evidence="6">
        <text>ATP + H2O = ADP + phosphate + H(+)</text>
        <dbReference type="Rhea" id="RHEA:13065"/>
        <dbReference type="ChEBI" id="CHEBI:15377"/>
        <dbReference type="ChEBI" id="CHEBI:15378"/>
        <dbReference type="ChEBI" id="CHEBI:30616"/>
        <dbReference type="ChEBI" id="CHEBI:43474"/>
        <dbReference type="ChEBI" id="CHEBI:456216"/>
        <dbReference type="EC" id="3.6.4.13"/>
    </reaction>
</comment>
<keyword evidence="3 8" id="KW-0378">Hydrolase</keyword>
<feature type="region of interest" description="Disordered" evidence="9">
    <location>
        <begin position="542"/>
        <end position="607"/>
    </location>
</feature>
<dbReference type="FunFam" id="3.40.50.300:FF:000008">
    <property type="entry name" value="ATP-dependent RNA helicase RhlB"/>
    <property type="match status" value="1"/>
</dbReference>
<organism evidence="13 14">
    <name type="scientific">Aulographum hederae CBS 113979</name>
    <dbReference type="NCBI Taxonomy" id="1176131"/>
    <lineage>
        <taxon>Eukaryota</taxon>
        <taxon>Fungi</taxon>
        <taxon>Dikarya</taxon>
        <taxon>Ascomycota</taxon>
        <taxon>Pezizomycotina</taxon>
        <taxon>Dothideomycetes</taxon>
        <taxon>Pleosporomycetidae</taxon>
        <taxon>Aulographales</taxon>
        <taxon>Aulographaceae</taxon>
    </lineage>
</organism>
<keyword evidence="4 8" id="KW-0347">Helicase</keyword>
<evidence type="ECO:0000256" key="4">
    <source>
        <dbReference type="ARBA" id="ARBA00022806"/>
    </source>
</evidence>
<dbReference type="InterPro" id="IPR014014">
    <property type="entry name" value="RNA_helicase_DEAD_Q_motif"/>
</dbReference>
<evidence type="ECO:0000259" key="10">
    <source>
        <dbReference type="PROSITE" id="PS51192"/>
    </source>
</evidence>
<dbReference type="PANTHER" id="PTHR47958">
    <property type="entry name" value="ATP-DEPENDENT RNA HELICASE DBP3"/>
    <property type="match status" value="1"/>
</dbReference>
<dbReference type="OrthoDB" id="196131at2759"/>
<proteinExistence type="inferred from homology"/>
<dbReference type="PROSITE" id="PS51194">
    <property type="entry name" value="HELICASE_CTER"/>
    <property type="match status" value="1"/>
</dbReference>
<evidence type="ECO:0000256" key="8">
    <source>
        <dbReference type="RuleBase" id="RU000492"/>
    </source>
</evidence>
<dbReference type="PROSITE" id="PS51195">
    <property type="entry name" value="Q_MOTIF"/>
    <property type="match status" value="1"/>
</dbReference>
<dbReference type="SMART" id="SM00487">
    <property type="entry name" value="DEXDc"/>
    <property type="match status" value="1"/>
</dbReference>
<keyword evidence="14" id="KW-1185">Reference proteome</keyword>
<dbReference type="PROSITE" id="PS00039">
    <property type="entry name" value="DEAD_ATP_HELICASE"/>
    <property type="match status" value="1"/>
</dbReference>
<dbReference type="Pfam" id="PF00271">
    <property type="entry name" value="Helicase_C"/>
    <property type="match status" value="1"/>
</dbReference>
<dbReference type="SMART" id="SM00490">
    <property type="entry name" value="HELICc"/>
    <property type="match status" value="1"/>
</dbReference>
<dbReference type="PROSITE" id="PS51192">
    <property type="entry name" value="HELICASE_ATP_BIND_1"/>
    <property type="match status" value="1"/>
</dbReference>
<feature type="domain" description="Helicase C-terminal" evidence="11">
    <location>
        <begin position="395"/>
        <end position="551"/>
    </location>
</feature>
<dbReference type="CDD" id="cd18787">
    <property type="entry name" value="SF2_C_DEAD"/>
    <property type="match status" value="1"/>
</dbReference>
<evidence type="ECO:0000313" key="14">
    <source>
        <dbReference type="Proteomes" id="UP000800041"/>
    </source>
</evidence>
<comment type="similarity">
    <text evidence="8">Belongs to the DEAD box helicase family.</text>
</comment>
<accession>A0A6G1HH13</accession>
<feature type="domain" description="DEAD-box RNA helicase Q" evidence="12">
    <location>
        <begin position="144"/>
        <end position="172"/>
    </location>
</feature>
<name>A0A6G1HH13_9PEZI</name>
<dbReference type="InterPro" id="IPR000629">
    <property type="entry name" value="RNA-helicase_DEAD-box_CS"/>
</dbReference>
<dbReference type="EC" id="3.6.4.13" evidence="1"/>
<dbReference type="InterPro" id="IPR001650">
    <property type="entry name" value="Helicase_C-like"/>
</dbReference>
<dbReference type="GO" id="GO:0016787">
    <property type="term" value="F:hydrolase activity"/>
    <property type="evidence" value="ECO:0007669"/>
    <property type="project" value="UniProtKB-KW"/>
</dbReference>
<feature type="short sequence motif" description="Q motif" evidence="7">
    <location>
        <begin position="144"/>
        <end position="172"/>
    </location>
</feature>
<sequence>MADEWNTPNPDAFETSAMVEAVDEITNEVAEGSQASEVVPYEPHPNTLLTKEELAAKARDSGWVVPQPYNYDVYTSDNKDDGEWGASSAKYEWNDDYGEVGPKIPELEAQLFKGEYTMRIGEHLENIKKFKVFVEGPVNLVPIASFEDAGLHPAMLENVNLCQYEFPTPIQAYIIPTLLLGFDVVACAQTGSGKTAAYLIPILSKLMGKAKKLAARRAPRGLGEPVRGEPLVLVVVPTRELAVQIFDEARRLCYRTMLRPCVAYGGAPVGIQADEIKKGCDILIATPGRLIDFMNRPTLLSMNRVKFTVIDEADELLTPDWETELHQIMMGGDSNEDADHIYMLFSATFPKEARKIAKKYLAEDHVRIRVGRAGSTHENIKQELVFVTQSQKNEALYDLLFAVPPARTLIFVNSKKQADLLDDFLYNRDLPSTSIHSDRTQREREDALRAFRHGDCPIMVATGVSARGMDIKNVKHVINYDLPDSDHGGIDEYIHRIGRTARIGNDGLSTSFFNERNEDIAEKLVKVLIESKMEVPDFLQQYMPENPDDINWDDNSQDDPSDDEAKDEWGAGDGEGAADANGVDDSWGAPAQTDATVGADEAWNPDI</sequence>
<dbReference type="InterPro" id="IPR014001">
    <property type="entry name" value="Helicase_ATP-bd"/>
</dbReference>
<evidence type="ECO:0000313" key="13">
    <source>
        <dbReference type="EMBL" id="KAF1992322.1"/>
    </source>
</evidence>
<evidence type="ECO:0000256" key="7">
    <source>
        <dbReference type="PROSITE-ProRule" id="PRU00552"/>
    </source>
</evidence>
<evidence type="ECO:0000256" key="1">
    <source>
        <dbReference type="ARBA" id="ARBA00012552"/>
    </source>
</evidence>
<dbReference type="Proteomes" id="UP000800041">
    <property type="component" value="Unassembled WGS sequence"/>
</dbReference>
<dbReference type="AlphaFoldDB" id="A0A6G1HH13"/>
<feature type="domain" description="Helicase ATP-binding" evidence="10">
    <location>
        <begin position="175"/>
        <end position="367"/>
    </location>
</feature>
<evidence type="ECO:0000259" key="12">
    <source>
        <dbReference type="PROSITE" id="PS51195"/>
    </source>
</evidence>
<feature type="compositionally biased region" description="Acidic residues" evidence="9">
    <location>
        <begin position="546"/>
        <end position="566"/>
    </location>
</feature>
<dbReference type="GO" id="GO:0003676">
    <property type="term" value="F:nucleic acid binding"/>
    <property type="evidence" value="ECO:0007669"/>
    <property type="project" value="InterPro"/>
</dbReference>
<evidence type="ECO:0000256" key="3">
    <source>
        <dbReference type="ARBA" id="ARBA00022801"/>
    </source>
</evidence>
<dbReference type="GO" id="GO:0003724">
    <property type="term" value="F:RNA helicase activity"/>
    <property type="evidence" value="ECO:0007669"/>
    <property type="project" value="UniProtKB-EC"/>
</dbReference>
<evidence type="ECO:0000259" key="11">
    <source>
        <dbReference type="PROSITE" id="PS51194"/>
    </source>
</evidence>
<dbReference type="Gene3D" id="3.40.50.300">
    <property type="entry name" value="P-loop containing nucleotide triphosphate hydrolases"/>
    <property type="match status" value="2"/>
</dbReference>
<protein>
    <recommendedName>
        <fullName evidence="1">RNA helicase</fullName>
        <ecNumber evidence="1">3.6.4.13</ecNumber>
    </recommendedName>
</protein>
<dbReference type="InterPro" id="IPR027417">
    <property type="entry name" value="P-loop_NTPase"/>
</dbReference>
<evidence type="ECO:0000256" key="2">
    <source>
        <dbReference type="ARBA" id="ARBA00022741"/>
    </source>
</evidence>
<evidence type="ECO:0000256" key="5">
    <source>
        <dbReference type="ARBA" id="ARBA00022840"/>
    </source>
</evidence>
<evidence type="ECO:0000256" key="9">
    <source>
        <dbReference type="SAM" id="MobiDB-lite"/>
    </source>
</evidence>
<evidence type="ECO:0000256" key="6">
    <source>
        <dbReference type="ARBA" id="ARBA00047984"/>
    </source>
</evidence>
<keyword evidence="5 8" id="KW-0067">ATP-binding</keyword>
<dbReference type="SUPFAM" id="SSF52540">
    <property type="entry name" value="P-loop containing nucleoside triphosphate hydrolases"/>
    <property type="match status" value="1"/>
</dbReference>
<dbReference type="Pfam" id="PF00270">
    <property type="entry name" value="DEAD"/>
    <property type="match status" value="1"/>
</dbReference>
<keyword evidence="2 8" id="KW-0547">Nucleotide-binding</keyword>
<dbReference type="EMBL" id="ML977137">
    <property type="protein sequence ID" value="KAF1992322.1"/>
    <property type="molecule type" value="Genomic_DNA"/>
</dbReference>
<gene>
    <name evidence="13" type="ORF">K402DRAFT_399449</name>
</gene>
<reference evidence="13" key="1">
    <citation type="journal article" date="2020" name="Stud. Mycol.">
        <title>101 Dothideomycetes genomes: a test case for predicting lifestyles and emergence of pathogens.</title>
        <authorList>
            <person name="Haridas S."/>
            <person name="Albert R."/>
            <person name="Binder M."/>
            <person name="Bloem J."/>
            <person name="Labutti K."/>
            <person name="Salamov A."/>
            <person name="Andreopoulos B."/>
            <person name="Baker S."/>
            <person name="Barry K."/>
            <person name="Bills G."/>
            <person name="Bluhm B."/>
            <person name="Cannon C."/>
            <person name="Castanera R."/>
            <person name="Culley D."/>
            <person name="Daum C."/>
            <person name="Ezra D."/>
            <person name="Gonzalez J."/>
            <person name="Henrissat B."/>
            <person name="Kuo A."/>
            <person name="Liang C."/>
            <person name="Lipzen A."/>
            <person name="Lutzoni F."/>
            <person name="Magnuson J."/>
            <person name="Mondo S."/>
            <person name="Nolan M."/>
            <person name="Ohm R."/>
            <person name="Pangilinan J."/>
            <person name="Park H.-J."/>
            <person name="Ramirez L."/>
            <person name="Alfaro M."/>
            <person name="Sun H."/>
            <person name="Tritt A."/>
            <person name="Yoshinaga Y."/>
            <person name="Zwiers L.-H."/>
            <person name="Turgeon B."/>
            <person name="Goodwin S."/>
            <person name="Spatafora J."/>
            <person name="Crous P."/>
            <person name="Grigoriev I."/>
        </authorList>
    </citation>
    <scope>NUCLEOTIDE SEQUENCE</scope>
    <source>
        <strain evidence="13">CBS 113979</strain>
    </source>
</reference>